<organism evidence="8 9">
    <name type="scientific">Pararhizobium mangrovi</name>
    <dbReference type="NCBI Taxonomy" id="2590452"/>
    <lineage>
        <taxon>Bacteria</taxon>
        <taxon>Pseudomonadati</taxon>
        <taxon>Pseudomonadota</taxon>
        <taxon>Alphaproteobacteria</taxon>
        <taxon>Hyphomicrobiales</taxon>
        <taxon>Rhizobiaceae</taxon>
        <taxon>Rhizobium/Agrobacterium group</taxon>
        <taxon>Pararhizobium</taxon>
    </lineage>
</organism>
<dbReference type="Gene3D" id="3.40.50.300">
    <property type="entry name" value="P-loop containing nucleotide triphosphate hydrolases"/>
    <property type="match status" value="2"/>
</dbReference>
<dbReference type="AlphaFoldDB" id="A0A506U5M0"/>
<dbReference type="Gene3D" id="1.20.120.1080">
    <property type="match status" value="1"/>
</dbReference>
<dbReference type="NCBIfam" id="TIGR01970">
    <property type="entry name" value="DEAH_box_HrpB"/>
    <property type="match status" value="1"/>
</dbReference>
<feature type="domain" description="Helicase ATP-binding" evidence="6">
    <location>
        <begin position="30"/>
        <end position="194"/>
    </location>
</feature>
<dbReference type="InterPro" id="IPR001650">
    <property type="entry name" value="Helicase_C-like"/>
</dbReference>
<dbReference type="FunFam" id="3.40.50.300:FF:002125">
    <property type="entry name" value="ATP-dependent helicase HrpB"/>
    <property type="match status" value="1"/>
</dbReference>
<dbReference type="Pfam" id="PF00270">
    <property type="entry name" value="DEAD"/>
    <property type="match status" value="1"/>
</dbReference>
<dbReference type="SMART" id="SM00487">
    <property type="entry name" value="DEXDc"/>
    <property type="match status" value="1"/>
</dbReference>
<dbReference type="CDD" id="cd18791">
    <property type="entry name" value="SF2_C_RHA"/>
    <property type="match status" value="1"/>
</dbReference>
<dbReference type="GO" id="GO:0005524">
    <property type="term" value="F:ATP binding"/>
    <property type="evidence" value="ECO:0007669"/>
    <property type="project" value="UniProtKB-KW"/>
</dbReference>
<dbReference type="InterPro" id="IPR010225">
    <property type="entry name" value="HrpB"/>
</dbReference>
<evidence type="ECO:0000259" key="7">
    <source>
        <dbReference type="PROSITE" id="PS51194"/>
    </source>
</evidence>
<dbReference type="CDD" id="cd17990">
    <property type="entry name" value="DEXHc_HrpB"/>
    <property type="match status" value="1"/>
</dbReference>
<dbReference type="PANTHER" id="PTHR43519:SF1">
    <property type="entry name" value="ATP-DEPENDENT RNA HELICASE HRPB"/>
    <property type="match status" value="1"/>
</dbReference>
<proteinExistence type="predicted"/>
<dbReference type="SMART" id="SM00490">
    <property type="entry name" value="HELICc"/>
    <property type="match status" value="1"/>
</dbReference>
<dbReference type="Pfam" id="PF00271">
    <property type="entry name" value="Helicase_C"/>
    <property type="match status" value="1"/>
</dbReference>
<dbReference type="Proteomes" id="UP000320314">
    <property type="component" value="Unassembled WGS sequence"/>
</dbReference>
<feature type="region of interest" description="Disordered" evidence="5">
    <location>
        <begin position="501"/>
        <end position="520"/>
    </location>
</feature>
<dbReference type="EMBL" id="VHLH01000015">
    <property type="protein sequence ID" value="TPW28394.1"/>
    <property type="molecule type" value="Genomic_DNA"/>
</dbReference>
<evidence type="ECO:0000256" key="5">
    <source>
        <dbReference type="SAM" id="MobiDB-lite"/>
    </source>
</evidence>
<dbReference type="SMART" id="SM00847">
    <property type="entry name" value="HA2"/>
    <property type="match status" value="1"/>
</dbReference>
<evidence type="ECO:0000259" key="6">
    <source>
        <dbReference type="PROSITE" id="PS51192"/>
    </source>
</evidence>
<evidence type="ECO:0000313" key="8">
    <source>
        <dbReference type="EMBL" id="TPW28394.1"/>
    </source>
</evidence>
<dbReference type="InterPro" id="IPR013689">
    <property type="entry name" value="RNA_helicase_ATP-dep_HrpB_C"/>
</dbReference>
<evidence type="ECO:0000256" key="2">
    <source>
        <dbReference type="ARBA" id="ARBA00022801"/>
    </source>
</evidence>
<dbReference type="GO" id="GO:0004386">
    <property type="term" value="F:helicase activity"/>
    <property type="evidence" value="ECO:0007669"/>
    <property type="project" value="UniProtKB-KW"/>
</dbReference>
<feature type="domain" description="Helicase C-terminal" evidence="7">
    <location>
        <begin position="212"/>
        <end position="385"/>
    </location>
</feature>
<accession>A0A506U5M0</accession>
<sequence length="839" mass="90096">MPEPDLSSLPASLAKSLPDLPVASILPALCRALDEAGRAVLAAPPGAGKTTLVPLALLEASWRSAGRLVIVEPRRLAARAAARRMASMLGEAVGETVGYRVRLDSRVSEKTVIEVVTPGVFTRMALDDPELGTVAAVVFDEFHERGLETDFGLALAIDIRAGLREDLRIVVMSATLDTAKVAALLDGAPVVESSGRAFPVEIRHRDRPPREPIDATMARAVTEVHASETGSILAFLPGQAEIRRTIARLEGRFGDDTRVVALYGGLDGAEQDAAIRPPVPGTRKIVLATAIAETSITIDGVRIVVDGGLSRQPVFEPATGITRLETVPVSRAAADQRAGRAGRTEPGIALRLWREQQTAALPSFAPPEMLAADLSGLVLDCAAWGVGDPRELSFIDPPPERALDQARGLLETLGAFHPIGGLSQRGRTMRRLGLPVRDAAMIVAAAEAGSGTKKAARLAVLLGEPALGGTAIDLDERLRRFAADRTPRAVAARKLAGRLARQARDAHGGPEGETETNAPTVGTLLLPGYADRLAIARGGRGRFRMATGRGAAVDEAQAIAGAQFLVVADCTGRAREHRVLAAAVLTRPEVEAGLDGRIETVDECTFDARARAVRARRIRRFDAIVLQEEPRARPDPQAVTSALCEGVRLLGVDALPFGKAGRQLRERLGFLHRILGAPWPDVSDTALVERLDEWFAPFQPGVDRFDAIAPGSLGEGLRSLVPPERLHTLGHLAPTHFTTPLGTRHPIRYDGEEPVLPVRVQELFGLCEHPSIAGDRFPLVLELLSPAHRPLQTTRDLPGFWAGSWKDVRADMRGRYPKHPWPEDPLQAAPTNRTRSRER</sequence>
<dbReference type="InterPro" id="IPR011545">
    <property type="entry name" value="DEAD/DEAH_box_helicase_dom"/>
</dbReference>
<dbReference type="SUPFAM" id="SSF52540">
    <property type="entry name" value="P-loop containing nucleoside triphosphate hydrolases"/>
    <property type="match status" value="1"/>
</dbReference>
<gene>
    <name evidence="8" type="primary">hrpB</name>
    <name evidence="8" type="ORF">FJU11_09610</name>
</gene>
<dbReference type="PROSITE" id="PS51194">
    <property type="entry name" value="HELICASE_CTER"/>
    <property type="match status" value="1"/>
</dbReference>
<dbReference type="GO" id="GO:0003676">
    <property type="term" value="F:nucleic acid binding"/>
    <property type="evidence" value="ECO:0007669"/>
    <property type="project" value="InterPro"/>
</dbReference>
<dbReference type="RefSeq" id="WP_141166825.1">
    <property type="nucleotide sequence ID" value="NZ_VHLH01000015.1"/>
</dbReference>
<dbReference type="OrthoDB" id="9805617at2"/>
<evidence type="ECO:0000256" key="1">
    <source>
        <dbReference type="ARBA" id="ARBA00022741"/>
    </source>
</evidence>
<dbReference type="InterPro" id="IPR027417">
    <property type="entry name" value="P-loop_NTPase"/>
</dbReference>
<evidence type="ECO:0000313" key="9">
    <source>
        <dbReference type="Proteomes" id="UP000320314"/>
    </source>
</evidence>
<dbReference type="InterPro" id="IPR014001">
    <property type="entry name" value="Helicase_ATP-bd"/>
</dbReference>
<keyword evidence="4" id="KW-0067">ATP-binding</keyword>
<dbReference type="PANTHER" id="PTHR43519">
    <property type="entry name" value="ATP-DEPENDENT RNA HELICASE HRPB"/>
    <property type="match status" value="1"/>
</dbReference>
<reference evidence="8 9" key="1">
    <citation type="submission" date="2019-06" db="EMBL/GenBank/DDBJ databases">
        <authorList>
            <person name="Li M."/>
        </authorList>
    </citation>
    <scope>NUCLEOTIDE SEQUENCE [LARGE SCALE GENOMIC DNA]</scope>
    <source>
        <strain evidence="8 9">BGMRC6574</strain>
    </source>
</reference>
<keyword evidence="3 8" id="KW-0347">Helicase</keyword>
<comment type="caution">
    <text evidence="8">The sequence shown here is derived from an EMBL/GenBank/DDBJ whole genome shotgun (WGS) entry which is preliminary data.</text>
</comment>
<dbReference type="InterPro" id="IPR007502">
    <property type="entry name" value="Helicase-assoc_dom"/>
</dbReference>
<dbReference type="Pfam" id="PF08482">
    <property type="entry name" value="HrpB_C"/>
    <property type="match status" value="1"/>
</dbReference>
<dbReference type="PIRSF" id="PIRSF005496">
    <property type="entry name" value="ATP_hel_hrpB"/>
    <property type="match status" value="1"/>
</dbReference>
<evidence type="ECO:0000256" key="3">
    <source>
        <dbReference type="ARBA" id="ARBA00022806"/>
    </source>
</evidence>
<name>A0A506U5M0_9HYPH</name>
<protein>
    <submittedName>
        <fullName evidence="8">ATP-dependent helicase HrpB</fullName>
    </submittedName>
</protein>
<keyword evidence="1" id="KW-0547">Nucleotide-binding</keyword>
<keyword evidence="9" id="KW-1185">Reference proteome</keyword>
<dbReference type="GO" id="GO:0016787">
    <property type="term" value="F:hydrolase activity"/>
    <property type="evidence" value="ECO:0007669"/>
    <property type="project" value="UniProtKB-KW"/>
</dbReference>
<evidence type="ECO:0000256" key="4">
    <source>
        <dbReference type="ARBA" id="ARBA00022840"/>
    </source>
</evidence>
<feature type="region of interest" description="Disordered" evidence="5">
    <location>
        <begin position="816"/>
        <end position="839"/>
    </location>
</feature>
<dbReference type="InterPro" id="IPR049614">
    <property type="entry name" value="HrpB_DEXH"/>
</dbReference>
<dbReference type="PROSITE" id="PS51192">
    <property type="entry name" value="HELICASE_ATP_BIND_1"/>
    <property type="match status" value="1"/>
</dbReference>
<keyword evidence="2" id="KW-0378">Hydrolase</keyword>